<dbReference type="RefSeq" id="WP_130186061.1">
    <property type="nucleotide sequence ID" value="NZ_CP035913.1"/>
</dbReference>
<evidence type="ECO:0000259" key="3">
    <source>
        <dbReference type="PROSITE" id="PS51186"/>
    </source>
</evidence>
<dbReference type="InterPro" id="IPR050832">
    <property type="entry name" value="Bact_Acetyltransf"/>
</dbReference>
<dbReference type="OrthoDB" id="9789603at2"/>
<organism evidence="4 5">
    <name type="scientific">Pseudoduganella lutea</name>
    <dbReference type="NCBI Taxonomy" id="321985"/>
    <lineage>
        <taxon>Bacteria</taxon>
        <taxon>Pseudomonadati</taxon>
        <taxon>Pseudomonadota</taxon>
        <taxon>Betaproteobacteria</taxon>
        <taxon>Burkholderiales</taxon>
        <taxon>Oxalobacteraceae</taxon>
        <taxon>Telluria group</taxon>
        <taxon>Pseudoduganella</taxon>
    </lineage>
</organism>
<sequence>MTNEAAGKALAIRDAQSTDHTALARLLHELGYESTPGQVRARLEALASSPADRVLVAELQGEVVGCISLHALPLFHTAGHLGRITSMVVDERYRSEGIGAALIAAAERWFVSAGCVKLEVTSSDRRLDAHRFYERHGLSRDGQRLARSIRL</sequence>
<proteinExistence type="predicted"/>
<evidence type="ECO:0000313" key="5">
    <source>
        <dbReference type="Proteomes" id="UP000290637"/>
    </source>
</evidence>
<dbReference type="PROSITE" id="PS51186">
    <property type="entry name" value="GNAT"/>
    <property type="match status" value="1"/>
</dbReference>
<dbReference type="EMBL" id="CP035913">
    <property type="protein sequence ID" value="QBE62928.1"/>
    <property type="molecule type" value="Genomic_DNA"/>
</dbReference>
<dbReference type="InterPro" id="IPR016181">
    <property type="entry name" value="Acyl_CoA_acyltransferase"/>
</dbReference>
<reference evidence="4 5" key="1">
    <citation type="submission" date="2019-02" db="EMBL/GenBank/DDBJ databases">
        <title>Draft Genome Sequences of Six Type Strains of the Genus Massilia.</title>
        <authorList>
            <person name="Miess H."/>
            <person name="Frediansyhah A."/>
            <person name="Gross H."/>
        </authorList>
    </citation>
    <scope>NUCLEOTIDE SEQUENCE [LARGE SCALE GENOMIC DNA]</scope>
    <source>
        <strain evidence="4 5">DSM 17473</strain>
    </source>
</reference>
<dbReference type="AlphaFoldDB" id="A0A4P6KXD9"/>
<evidence type="ECO:0000313" key="4">
    <source>
        <dbReference type="EMBL" id="QBE62928.1"/>
    </source>
</evidence>
<dbReference type="Pfam" id="PF00583">
    <property type="entry name" value="Acetyltransf_1"/>
    <property type="match status" value="1"/>
</dbReference>
<dbReference type="Gene3D" id="3.40.630.30">
    <property type="match status" value="1"/>
</dbReference>
<dbReference type="PANTHER" id="PTHR43877">
    <property type="entry name" value="AMINOALKYLPHOSPHONATE N-ACETYLTRANSFERASE-RELATED-RELATED"/>
    <property type="match status" value="1"/>
</dbReference>
<evidence type="ECO:0000256" key="2">
    <source>
        <dbReference type="ARBA" id="ARBA00023315"/>
    </source>
</evidence>
<dbReference type="Proteomes" id="UP000290637">
    <property type="component" value="Chromosome"/>
</dbReference>
<feature type="domain" description="N-acetyltransferase" evidence="3">
    <location>
        <begin position="10"/>
        <end position="151"/>
    </location>
</feature>
<dbReference type="PANTHER" id="PTHR43877:SF2">
    <property type="entry name" value="AMINOALKYLPHOSPHONATE N-ACETYLTRANSFERASE-RELATED"/>
    <property type="match status" value="1"/>
</dbReference>
<protein>
    <submittedName>
        <fullName evidence="4">GNAT family N-acetyltransferase</fullName>
    </submittedName>
</protein>
<gene>
    <name evidence="4" type="ORF">EWM63_08045</name>
</gene>
<keyword evidence="1 4" id="KW-0808">Transferase</keyword>
<keyword evidence="2" id="KW-0012">Acyltransferase</keyword>
<dbReference type="KEGG" id="plue:EWM63_08045"/>
<keyword evidence="5" id="KW-1185">Reference proteome</keyword>
<dbReference type="GO" id="GO:0016747">
    <property type="term" value="F:acyltransferase activity, transferring groups other than amino-acyl groups"/>
    <property type="evidence" value="ECO:0007669"/>
    <property type="project" value="InterPro"/>
</dbReference>
<accession>A0A4P6KXD9</accession>
<evidence type="ECO:0000256" key="1">
    <source>
        <dbReference type="ARBA" id="ARBA00022679"/>
    </source>
</evidence>
<dbReference type="SUPFAM" id="SSF55729">
    <property type="entry name" value="Acyl-CoA N-acyltransferases (Nat)"/>
    <property type="match status" value="1"/>
</dbReference>
<dbReference type="InterPro" id="IPR000182">
    <property type="entry name" value="GNAT_dom"/>
</dbReference>
<name>A0A4P6KXD9_9BURK</name>